<evidence type="ECO:0000313" key="4">
    <source>
        <dbReference type="EMBL" id="PYE38004.1"/>
    </source>
</evidence>
<dbReference type="OrthoDB" id="9796448at2"/>
<organism evidence="4 5">
    <name type="scientific">Psychrobacter fozii</name>
    <dbReference type="NCBI Taxonomy" id="198480"/>
    <lineage>
        <taxon>Bacteria</taxon>
        <taxon>Pseudomonadati</taxon>
        <taxon>Pseudomonadota</taxon>
        <taxon>Gammaproteobacteria</taxon>
        <taxon>Moraxellales</taxon>
        <taxon>Moraxellaceae</taxon>
        <taxon>Psychrobacter</taxon>
    </lineage>
</organism>
<dbReference type="Pfam" id="PF01906">
    <property type="entry name" value="YbjQ_1"/>
    <property type="match status" value="1"/>
</dbReference>
<evidence type="ECO:0000256" key="2">
    <source>
        <dbReference type="HAMAP-Rule" id="MF_00338"/>
    </source>
</evidence>
<name>A0A2V4VRR8_9GAMM</name>
<feature type="compositionally biased region" description="Polar residues" evidence="3">
    <location>
        <begin position="119"/>
        <end position="137"/>
    </location>
</feature>
<dbReference type="Gene3D" id="3.30.110.70">
    <property type="entry name" value="Hypothetical protein apc22750. Chain B"/>
    <property type="match status" value="1"/>
</dbReference>
<dbReference type="SUPFAM" id="SSF117782">
    <property type="entry name" value="YbjQ-like"/>
    <property type="match status" value="1"/>
</dbReference>
<comment type="caution">
    <text evidence="4">The sequence shown here is derived from an EMBL/GenBank/DDBJ whole genome shotgun (WGS) entry which is preliminary data.</text>
</comment>
<dbReference type="EMBL" id="QJSU01000010">
    <property type="protein sequence ID" value="PYE38004.1"/>
    <property type="molecule type" value="Genomic_DNA"/>
</dbReference>
<keyword evidence="5" id="KW-1185">Reference proteome</keyword>
<sequence>MQLSNLEHLPNYQITERLDVVYGSTVRSKHVGKDLFAGLKNIVGGELTAYTELLEESRQEAIDRMIVKAESLGADAVVGLRFSTSSIAQGASELFVYGTAVKAIPMPQQSPQNPPSDSYYQTGQSHHSGQHPSTQTPPSEPTDELPRFNPFG</sequence>
<dbReference type="Proteomes" id="UP000247746">
    <property type="component" value="Unassembled WGS sequence"/>
</dbReference>
<dbReference type="PANTHER" id="PTHR34068">
    <property type="entry name" value="UPF0145 PROTEIN YBJQ"/>
    <property type="match status" value="1"/>
</dbReference>
<proteinExistence type="inferred from homology"/>
<gene>
    <name evidence="4" type="ORF">DFP82_11085</name>
</gene>
<feature type="region of interest" description="Disordered" evidence="3">
    <location>
        <begin position="105"/>
        <end position="152"/>
    </location>
</feature>
<dbReference type="PANTHER" id="PTHR34068:SF2">
    <property type="entry name" value="UPF0145 PROTEIN SCO3412"/>
    <property type="match status" value="1"/>
</dbReference>
<evidence type="ECO:0000256" key="3">
    <source>
        <dbReference type="SAM" id="MobiDB-lite"/>
    </source>
</evidence>
<dbReference type="InterPro" id="IPR002765">
    <property type="entry name" value="UPF0145_YbjQ-like"/>
</dbReference>
<dbReference type="RefSeq" id="WP_110924072.1">
    <property type="nucleotide sequence ID" value="NZ_QJSU01000010.1"/>
</dbReference>
<comment type="similarity">
    <text evidence="1 2">Belongs to the UPF0145 family.</text>
</comment>
<protein>
    <recommendedName>
        <fullName evidence="2">UPF0145 protein DFP82_11085</fullName>
    </recommendedName>
</protein>
<dbReference type="InterPro" id="IPR035439">
    <property type="entry name" value="UPF0145_dom_sf"/>
</dbReference>
<reference evidence="4 5" key="1">
    <citation type="submission" date="2018-06" db="EMBL/GenBank/DDBJ databases">
        <title>Genomic Encyclopedia of Type Strains, Phase III (KMG-III): the genomes of soil and plant-associated and newly described type strains.</title>
        <authorList>
            <person name="Whitman W."/>
        </authorList>
    </citation>
    <scope>NUCLEOTIDE SEQUENCE [LARGE SCALE GENOMIC DNA]</scope>
    <source>
        <strain evidence="4 5">CECT 5889</strain>
    </source>
</reference>
<dbReference type="HAMAP" id="MF_00338">
    <property type="entry name" value="UPF0145"/>
    <property type="match status" value="1"/>
</dbReference>
<evidence type="ECO:0000313" key="5">
    <source>
        <dbReference type="Proteomes" id="UP000247746"/>
    </source>
</evidence>
<evidence type="ECO:0000256" key="1">
    <source>
        <dbReference type="ARBA" id="ARBA00010751"/>
    </source>
</evidence>
<feature type="compositionally biased region" description="Low complexity" evidence="3">
    <location>
        <begin position="105"/>
        <end position="118"/>
    </location>
</feature>
<accession>A0A2V4VRR8</accession>
<dbReference type="AlphaFoldDB" id="A0A2V4VRR8"/>